<keyword evidence="2" id="KW-0489">Methyltransferase</keyword>
<dbReference type="Pfam" id="PF13489">
    <property type="entry name" value="Methyltransf_23"/>
    <property type="match status" value="1"/>
</dbReference>
<reference evidence="3" key="1">
    <citation type="submission" date="2016-10" db="EMBL/GenBank/DDBJ databases">
        <authorList>
            <person name="Varghese N."/>
            <person name="Submissions S."/>
        </authorList>
    </citation>
    <scope>NUCLEOTIDE SEQUENCE [LARGE SCALE GENOMIC DNA]</scope>
    <source>
        <strain evidence="3">CGMCC 1.1761</strain>
    </source>
</reference>
<dbReference type="Gene3D" id="3.40.50.150">
    <property type="entry name" value="Vaccinia Virus protein VP39"/>
    <property type="match status" value="1"/>
</dbReference>
<evidence type="ECO:0000256" key="1">
    <source>
        <dbReference type="SAM" id="MobiDB-lite"/>
    </source>
</evidence>
<evidence type="ECO:0000313" key="2">
    <source>
        <dbReference type="EMBL" id="SCW90674.1"/>
    </source>
</evidence>
<feature type="region of interest" description="Disordered" evidence="1">
    <location>
        <begin position="694"/>
        <end position="713"/>
    </location>
</feature>
<organism evidence="2 3">
    <name type="scientific">Ancylobacter rudongensis</name>
    <dbReference type="NCBI Taxonomy" id="177413"/>
    <lineage>
        <taxon>Bacteria</taxon>
        <taxon>Pseudomonadati</taxon>
        <taxon>Pseudomonadota</taxon>
        <taxon>Alphaproteobacteria</taxon>
        <taxon>Hyphomicrobiales</taxon>
        <taxon>Xanthobacteraceae</taxon>
        <taxon>Ancylobacter</taxon>
    </lineage>
</organism>
<proteinExistence type="predicted"/>
<dbReference type="EMBL" id="FMTP01000006">
    <property type="protein sequence ID" value="SCW90674.1"/>
    <property type="molecule type" value="Genomic_DNA"/>
</dbReference>
<name>A0A1G4UAR5_9HYPH</name>
<accession>A0A1G4UAR5</accession>
<dbReference type="CDD" id="cd02440">
    <property type="entry name" value="AdoMet_MTases"/>
    <property type="match status" value="1"/>
</dbReference>
<dbReference type="STRING" id="177413.SAMN05660859_3640"/>
<dbReference type="GO" id="GO:0008168">
    <property type="term" value="F:methyltransferase activity"/>
    <property type="evidence" value="ECO:0007669"/>
    <property type="project" value="UniProtKB-KW"/>
</dbReference>
<dbReference type="AlphaFoldDB" id="A0A1G4UAR5"/>
<keyword evidence="2" id="KW-0808">Transferase</keyword>
<dbReference type="InterPro" id="IPR029063">
    <property type="entry name" value="SAM-dependent_MTases_sf"/>
</dbReference>
<evidence type="ECO:0000313" key="3">
    <source>
        <dbReference type="Proteomes" id="UP000198889"/>
    </source>
</evidence>
<dbReference type="Proteomes" id="UP000198889">
    <property type="component" value="Unassembled WGS sequence"/>
</dbReference>
<sequence>MDLRFFDDHRELPSVCPMCKQRGATARLRVENIRYLRAPLEMSECTHCQTLYYTSENPVIGYDFPGFEEKYWLNYVQSGAGITAMLEPLLAISTGRAGRLLDIGCGFGFVGHFWEQSGHGRAVGLETSLYGKIGRETLGTTIYHSYYADTPEIAGQTFDVVYSSEVLEHVPDPAAFIAEISQALSDNGILVLTTPCADAVLPGGSYPEVIAILSPGFHYFVTREQALRTLLHNQGFEHVQVANSGTRLFAWASHAPLPEISSGFTQWEAYYDYLEALSRHSNPHVANGAFYRLVKDAVNRGELERASAALDRWVPLARSTYGVDFLAPEAIEQRFMTTAEPGNDEFPSWLGCGLLFYARTASMLGGNPRLLAAVVRASIAIMQREIEIFAQFAQEPAHFLPLAEALLDELERAETPPPASEVRPHFVRAPTASLSGRAVALLCGYAPDGLPSPALLALCQALARNGIDTHVCLAVQSEVEQLAVAGLEDARTIAYRMNDSYDFGIWAAQLGALPDIWNAERIIFANDSVVLVNEAGFDDLMGQMSRDRSELIALTESISPLPHAQSYFFQMRGGALNDWRIRSFWAGMPAAMSKLEVIDSCELQFAGLIDRNATFRRTTAFGLETIFPHCATENWPTGNISHLLWERLLLKGMPFIKAELLHRNPMNLPIDHWRHAVLSLGGDLDLADRHLKEMDRTRGVPPPPPPVDLPRPRPLKDMRNYVLGVILGKPRLERLRAWNRRRRARRRQRRLARQA</sequence>
<protein>
    <submittedName>
        <fullName evidence="2">Methyltransferase domain-containing protein</fullName>
    </submittedName>
</protein>
<feature type="compositionally biased region" description="Pro residues" evidence="1">
    <location>
        <begin position="700"/>
        <end position="709"/>
    </location>
</feature>
<dbReference type="SUPFAM" id="SSF53335">
    <property type="entry name" value="S-adenosyl-L-methionine-dependent methyltransferases"/>
    <property type="match status" value="1"/>
</dbReference>
<dbReference type="GO" id="GO:0032259">
    <property type="term" value="P:methylation"/>
    <property type="evidence" value="ECO:0007669"/>
    <property type="project" value="UniProtKB-KW"/>
</dbReference>
<dbReference type="RefSeq" id="WP_091442509.1">
    <property type="nucleotide sequence ID" value="NZ_FMTP01000006.1"/>
</dbReference>
<keyword evidence="3" id="KW-1185">Reference proteome</keyword>
<gene>
    <name evidence="2" type="ORF">SAMN05660859_3640</name>
</gene>
<dbReference type="PANTHER" id="PTHR43861">
    <property type="entry name" value="TRANS-ACONITATE 2-METHYLTRANSFERASE-RELATED"/>
    <property type="match status" value="1"/>
</dbReference>